<keyword evidence="2" id="KW-1185">Reference proteome</keyword>
<dbReference type="Proteomes" id="UP001207468">
    <property type="component" value="Unassembled WGS sequence"/>
</dbReference>
<comment type="caution">
    <text evidence="1">The sequence shown here is derived from an EMBL/GenBank/DDBJ whole genome shotgun (WGS) entry which is preliminary data.</text>
</comment>
<protein>
    <submittedName>
        <fullName evidence="1">Uncharacterized protein</fullName>
    </submittedName>
</protein>
<dbReference type="EMBL" id="JAGFNK010000003">
    <property type="protein sequence ID" value="KAI9513116.1"/>
    <property type="molecule type" value="Genomic_DNA"/>
</dbReference>
<reference evidence="1" key="1">
    <citation type="submission" date="2021-03" db="EMBL/GenBank/DDBJ databases">
        <title>Evolutionary priming and transition to the ectomycorrhizal habit in an iconic lineage of mushroom-forming fungi: is preadaptation a requirement?</title>
        <authorList>
            <consortium name="DOE Joint Genome Institute"/>
            <person name="Looney B.P."/>
            <person name="Miyauchi S."/>
            <person name="Morin E."/>
            <person name="Drula E."/>
            <person name="Courty P.E."/>
            <person name="Chicoki N."/>
            <person name="Fauchery L."/>
            <person name="Kohler A."/>
            <person name="Kuo A."/>
            <person name="LaButti K."/>
            <person name="Pangilinan J."/>
            <person name="Lipzen A."/>
            <person name="Riley R."/>
            <person name="Andreopoulos W."/>
            <person name="He G."/>
            <person name="Johnson J."/>
            <person name="Barry K.W."/>
            <person name="Grigoriev I.V."/>
            <person name="Nagy L."/>
            <person name="Hibbett D."/>
            <person name="Henrissat B."/>
            <person name="Matheny P.B."/>
            <person name="Labbe J."/>
            <person name="Martin A.F."/>
        </authorList>
    </citation>
    <scope>NUCLEOTIDE SEQUENCE</scope>
    <source>
        <strain evidence="1">BPL698</strain>
    </source>
</reference>
<evidence type="ECO:0000313" key="2">
    <source>
        <dbReference type="Proteomes" id="UP001207468"/>
    </source>
</evidence>
<evidence type="ECO:0000313" key="1">
    <source>
        <dbReference type="EMBL" id="KAI9513116.1"/>
    </source>
</evidence>
<gene>
    <name evidence="1" type="ORF">F5148DRAFT_1158884</name>
</gene>
<name>A0ACC0UN58_9AGAM</name>
<proteinExistence type="predicted"/>
<accession>A0ACC0UN58</accession>
<organism evidence="1 2">
    <name type="scientific">Russula earlei</name>
    <dbReference type="NCBI Taxonomy" id="71964"/>
    <lineage>
        <taxon>Eukaryota</taxon>
        <taxon>Fungi</taxon>
        <taxon>Dikarya</taxon>
        <taxon>Basidiomycota</taxon>
        <taxon>Agaricomycotina</taxon>
        <taxon>Agaricomycetes</taxon>
        <taxon>Russulales</taxon>
        <taxon>Russulaceae</taxon>
        <taxon>Russula</taxon>
    </lineage>
</organism>
<sequence length="524" mass="58783">MSSLVNYSAFYAVEGVKSPNMQLTWRPYDSEQTMSTLEELLGTSELNYCPENIYVDGEEEAKTQLATLMKWLEPLIRPVSIEEDQRKLLAFLKFPTNLDHVTNDTFDYGTSNVLLTRAERHRSSLPSGTCFQGDCEKWERSGRIPKPQSPERSKPDNPLEDGCHAPRSAGSINSSPSAHGYALLSDPSEGEHRPPLRYSSPVLRADVALHADVVIIPATQAQPPVETVVSMPSTILCQDPVSIPIPIPIPETSNSSSPSWIYSSKNPSLDYSRMSASPGLVACEEQTLGFTSPTQSELQRPSVDTEGILCELSRLATPLPSLKVSPHRNHRYLASVELLQDRPLMRALHLDSLRLELLEREWLDGADIVFDCDAALVFAPMFRALLHANFRSFKTKLSSLSWRYTHLAVVFQLYDCAFSGSVLHCPLIEEEQANLLNRVIKSIKKLHRELALAEAYGTKRPQTVIEMYFVRTIEEAATAARLFGDMAESRSRFGPWGDRLWLAVDEKEVSLTSLFCYTYWRSNA</sequence>